<name>A0ABY6JAV0_9BACT</name>
<reference evidence="1" key="1">
    <citation type="submission" date="2022-10" db="EMBL/GenBank/DDBJ databases">
        <title>Chitinophaga sp. nov., isolated from soil.</title>
        <authorList>
            <person name="Jeon C.O."/>
        </authorList>
    </citation>
    <scope>NUCLEOTIDE SEQUENCE</scope>
    <source>
        <strain evidence="1">R8</strain>
    </source>
</reference>
<accession>A0ABY6JAV0</accession>
<keyword evidence="2" id="KW-1185">Reference proteome</keyword>
<evidence type="ECO:0000313" key="2">
    <source>
        <dbReference type="Proteomes" id="UP001162741"/>
    </source>
</evidence>
<dbReference type="Proteomes" id="UP001162741">
    <property type="component" value="Chromosome"/>
</dbReference>
<organism evidence="1 2">
    <name type="scientific">Chitinophaga horti</name>
    <dbReference type="NCBI Taxonomy" id="2920382"/>
    <lineage>
        <taxon>Bacteria</taxon>
        <taxon>Pseudomonadati</taxon>
        <taxon>Bacteroidota</taxon>
        <taxon>Chitinophagia</taxon>
        <taxon>Chitinophagales</taxon>
        <taxon>Chitinophagaceae</taxon>
        <taxon>Chitinophaga</taxon>
    </lineage>
</organism>
<evidence type="ECO:0000313" key="1">
    <source>
        <dbReference type="EMBL" id="UYQ95304.1"/>
    </source>
</evidence>
<protein>
    <submittedName>
        <fullName evidence="1">Uncharacterized protein</fullName>
    </submittedName>
</protein>
<proteinExistence type="predicted"/>
<gene>
    <name evidence="1" type="ORF">MKQ68_09365</name>
</gene>
<dbReference type="EMBL" id="CP107006">
    <property type="protein sequence ID" value="UYQ95304.1"/>
    <property type="molecule type" value="Genomic_DNA"/>
</dbReference>
<sequence>MTKARMPLPVPFHDATCSASAGHTHPNSNSVYLLLDQHGNLWKAADRSWVSVFNITDQHITLLADARTPFLHVHQLMKALKEKKVYRLRLLLREA</sequence>
<dbReference type="RefSeq" id="WP_264283063.1">
    <property type="nucleotide sequence ID" value="NZ_CP107006.1"/>
</dbReference>